<accession>A0ABT2IFF5</accession>
<evidence type="ECO:0000313" key="2">
    <source>
        <dbReference type="Proteomes" id="UP001142057"/>
    </source>
</evidence>
<dbReference type="Proteomes" id="UP001142057">
    <property type="component" value="Unassembled WGS sequence"/>
</dbReference>
<sequence length="178" mass="20503">MKIIYLICLLSFIGCTNKEISEKNNSGQSKYSFENIFSYNKEDTIFIKSRFTDCGEWGGHEEFIKVYRLERKIGLTYIKYKVTCGNIDSSGSPIQTKNITRNFILSDSQQLSLMTYFNNLMKFKFIDKELGNSGNSFLIEDSKGKLRLSQYGNNIQLLNNYNSLMKSLGLSKVIIENK</sequence>
<dbReference type="RefSeq" id="WP_259828472.1">
    <property type="nucleotide sequence ID" value="NZ_JANZQH010000003.1"/>
</dbReference>
<name>A0ABT2IFF5_9FLAO</name>
<evidence type="ECO:0008006" key="3">
    <source>
        <dbReference type="Google" id="ProtNLM"/>
    </source>
</evidence>
<evidence type="ECO:0000313" key="1">
    <source>
        <dbReference type="EMBL" id="MCT2407356.1"/>
    </source>
</evidence>
<gene>
    <name evidence="1" type="ORF">NZD88_07350</name>
</gene>
<keyword evidence="2" id="KW-1185">Reference proteome</keyword>
<reference evidence="1" key="1">
    <citation type="submission" date="2022-08" db="EMBL/GenBank/DDBJ databases">
        <title>Chryseobacterium antibioticum,isolated from the rhizosphere soil of Pyrola in Tibet.</title>
        <authorList>
            <person name="Kan Y."/>
        </authorList>
    </citation>
    <scope>NUCLEOTIDE SEQUENCE</scope>
    <source>
        <strain evidence="1">Pc2-12</strain>
    </source>
</reference>
<dbReference type="PROSITE" id="PS51257">
    <property type="entry name" value="PROKAR_LIPOPROTEIN"/>
    <property type="match status" value="1"/>
</dbReference>
<comment type="caution">
    <text evidence="1">The sequence shown here is derived from an EMBL/GenBank/DDBJ whole genome shotgun (WGS) entry which is preliminary data.</text>
</comment>
<proteinExistence type="predicted"/>
<organism evidence="1 2">
    <name type="scientific">Chryseobacterium pyrolae</name>
    <dbReference type="NCBI Taxonomy" id="2987481"/>
    <lineage>
        <taxon>Bacteria</taxon>
        <taxon>Pseudomonadati</taxon>
        <taxon>Bacteroidota</taxon>
        <taxon>Flavobacteriia</taxon>
        <taxon>Flavobacteriales</taxon>
        <taxon>Weeksellaceae</taxon>
        <taxon>Chryseobacterium group</taxon>
        <taxon>Chryseobacterium</taxon>
    </lineage>
</organism>
<protein>
    <recommendedName>
        <fullName evidence="3">Lipoprotein</fullName>
    </recommendedName>
</protein>
<dbReference type="EMBL" id="JANZQH010000003">
    <property type="protein sequence ID" value="MCT2407356.1"/>
    <property type="molecule type" value="Genomic_DNA"/>
</dbReference>